<evidence type="ECO:0008006" key="2">
    <source>
        <dbReference type="Google" id="ProtNLM"/>
    </source>
</evidence>
<dbReference type="EMBL" id="UINC01180754">
    <property type="protein sequence ID" value="SVD90108.1"/>
    <property type="molecule type" value="Genomic_DNA"/>
</dbReference>
<accession>A0A382Z5V0</accession>
<gene>
    <name evidence="1" type="ORF">METZ01_LOCUS442962</name>
</gene>
<name>A0A382Z5V0_9ZZZZ</name>
<protein>
    <recommendedName>
        <fullName evidence="2">N-terminal of MaoC-like dehydratase domain-containing protein</fullName>
    </recommendedName>
</protein>
<organism evidence="1">
    <name type="scientific">marine metagenome</name>
    <dbReference type="NCBI Taxonomy" id="408172"/>
    <lineage>
        <taxon>unclassified sequences</taxon>
        <taxon>metagenomes</taxon>
        <taxon>ecological metagenomes</taxon>
    </lineage>
</organism>
<reference evidence="1" key="1">
    <citation type="submission" date="2018-05" db="EMBL/GenBank/DDBJ databases">
        <authorList>
            <person name="Lanie J.A."/>
            <person name="Ng W.-L."/>
            <person name="Kazmierczak K.M."/>
            <person name="Andrzejewski T.M."/>
            <person name="Davidsen T.M."/>
            <person name="Wayne K.J."/>
            <person name="Tettelin H."/>
            <person name="Glass J.I."/>
            <person name="Rusch D."/>
            <person name="Podicherti R."/>
            <person name="Tsui H.-C.T."/>
            <person name="Winkler M.E."/>
        </authorList>
    </citation>
    <scope>NUCLEOTIDE SEQUENCE</scope>
</reference>
<sequence length="56" mass="6085">PVYPEDKLITFGSVKKVMVDGNVLHFECNVGCRKEDSDEVINGEASVKVSRTGTEG</sequence>
<feature type="non-terminal residue" evidence="1">
    <location>
        <position position="1"/>
    </location>
</feature>
<evidence type="ECO:0000313" key="1">
    <source>
        <dbReference type="EMBL" id="SVD90108.1"/>
    </source>
</evidence>
<dbReference type="AlphaFoldDB" id="A0A382Z5V0"/>
<proteinExistence type="predicted"/>